<dbReference type="EMBL" id="CP000504">
    <property type="protein sequence ID" value="ABL88389.1"/>
    <property type="molecule type" value="Genomic_DNA"/>
</dbReference>
<keyword evidence="2" id="KW-1185">Reference proteome</keyword>
<proteinExistence type="predicted"/>
<dbReference type="KEGG" id="pis:Pisl_1223"/>
<dbReference type="Proteomes" id="UP000002595">
    <property type="component" value="Chromosome"/>
</dbReference>
<name>A1RTV7_PYRIL</name>
<organism evidence="1 2">
    <name type="scientific">Pyrobaculum islandicum (strain DSM 4184 / JCM 9189 / GEO3)</name>
    <dbReference type="NCBI Taxonomy" id="384616"/>
    <lineage>
        <taxon>Archaea</taxon>
        <taxon>Thermoproteota</taxon>
        <taxon>Thermoprotei</taxon>
        <taxon>Thermoproteales</taxon>
        <taxon>Thermoproteaceae</taxon>
        <taxon>Pyrobaculum</taxon>
    </lineage>
</organism>
<evidence type="ECO:0000313" key="2">
    <source>
        <dbReference type="Proteomes" id="UP000002595"/>
    </source>
</evidence>
<sequence>MVHGDLRVFKLDPHLEGLSFRLINTISLTPDKRELTHRIIEEVFPKYGLKKYFIDKAKVFWRDVVFYRAVPLNVQLKIEDEKGVGTSVFVDLKKGVV</sequence>
<reference evidence="1" key="1">
    <citation type="submission" date="2006-12" db="EMBL/GenBank/DDBJ databases">
        <title>Complete sequence of Pyrobaculum islandicum DSM 4184.</title>
        <authorList>
            <person name="Copeland A."/>
            <person name="Lucas S."/>
            <person name="Lapidus A."/>
            <person name="Barry K."/>
            <person name="Detter J.C."/>
            <person name="Glavina del Rio T."/>
            <person name="Dalin E."/>
            <person name="Tice H."/>
            <person name="Pitluck S."/>
            <person name="Meincke L."/>
            <person name="Brettin T."/>
            <person name="Bruce D."/>
            <person name="Han C."/>
            <person name="Tapia R."/>
            <person name="Gilna P."/>
            <person name="Schmutz J."/>
            <person name="Larimer F."/>
            <person name="Land M."/>
            <person name="Hauser L."/>
            <person name="Kyrpides N."/>
            <person name="Mikhailova N."/>
            <person name="Cozen A.E."/>
            <person name="Fitz-Gibbon S.T."/>
            <person name="House C.H."/>
            <person name="Saltikov C."/>
            <person name="Lowe T."/>
            <person name="Richardson P."/>
        </authorList>
    </citation>
    <scope>NUCLEOTIDE SEQUENCE [LARGE SCALE GENOMIC DNA]</scope>
    <source>
        <strain evidence="1">DSM 4184</strain>
    </source>
</reference>
<dbReference type="eggNOG" id="arCOG00687">
    <property type="taxonomic scope" value="Archaea"/>
</dbReference>
<dbReference type="HOGENOM" id="CLU_2340301_0_0_2"/>
<protein>
    <submittedName>
        <fullName evidence="1">Uncharacterized protein</fullName>
    </submittedName>
</protein>
<accession>A1RTV7</accession>
<evidence type="ECO:0000313" key="1">
    <source>
        <dbReference type="EMBL" id="ABL88389.1"/>
    </source>
</evidence>
<dbReference type="AlphaFoldDB" id="A1RTV7"/>
<gene>
    <name evidence="1" type="ordered locus">Pisl_1223</name>
</gene>